<dbReference type="Proteomes" id="UP000739538">
    <property type="component" value="Unassembled WGS sequence"/>
</dbReference>
<evidence type="ECO:0000313" key="2">
    <source>
        <dbReference type="EMBL" id="MCA9759035.1"/>
    </source>
</evidence>
<reference evidence="2" key="2">
    <citation type="journal article" date="2021" name="Microbiome">
        <title>Successional dynamics and alternative stable states in a saline activated sludge microbial community over 9 years.</title>
        <authorList>
            <person name="Wang Y."/>
            <person name="Ye J."/>
            <person name="Ju F."/>
            <person name="Liu L."/>
            <person name="Boyd J.A."/>
            <person name="Deng Y."/>
            <person name="Parks D.H."/>
            <person name="Jiang X."/>
            <person name="Yin X."/>
            <person name="Woodcroft B.J."/>
            <person name="Tyson G.W."/>
            <person name="Hugenholtz P."/>
            <person name="Polz M.F."/>
            <person name="Zhang T."/>
        </authorList>
    </citation>
    <scope>NUCLEOTIDE SEQUENCE</scope>
    <source>
        <strain evidence="2">HKST-UBA02</strain>
    </source>
</reference>
<organism evidence="2 3">
    <name type="scientific">Eiseniibacteriota bacterium</name>
    <dbReference type="NCBI Taxonomy" id="2212470"/>
    <lineage>
        <taxon>Bacteria</taxon>
        <taxon>Candidatus Eiseniibacteriota</taxon>
    </lineage>
</organism>
<dbReference type="PANTHER" id="PTHR33608:SF6">
    <property type="entry name" value="BLL2464 PROTEIN"/>
    <property type="match status" value="1"/>
</dbReference>
<evidence type="ECO:0000259" key="1">
    <source>
        <dbReference type="SMART" id="SM00327"/>
    </source>
</evidence>
<comment type="caution">
    <text evidence="2">The sequence shown here is derived from an EMBL/GenBank/DDBJ whole genome shotgun (WGS) entry which is preliminary data.</text>
</comment>
<dbReference type="InterPro" id="IPR002881">
    <property type="entry name" value="DUF58"/>
</dbReference>
<reference evidence="2" key="1">
    <citation type="submission" date="2020-04" db="EMBL/GenBank/DDBJ databases">
        <authorList>
            <person name="Zhang T."/>
        </authorList>
    </citation>
    <scope>NUCLEOTIDE SEQUENCE</scope>
    <source>
        <strain evidence="2">HKST-UBA02</strain>
    </source>
</reference>
<protein>
    <submittedName>
        <fullName evidence="2">DUF58 domain-containing protein</fullName>
    </submittedName>
</protein>
<dbReference type="Gene3D" id="3.40.50.410">
    <property type="entry name" value="von Willebrand factor, type A domain"/>
    <property type="match status" value="1"/>
</dbReference>
<feature type="domain" description="VWFA" evidence="1">
    <location>
        <begin position="43"/>
        <end position="218"/>
    </location>
</feature>
<accession>A0A956SFT7</accession>
<dbReference type="InterPro" id="IPR002035">
    <property type="entry name" value="VWF_A"/>
</dbReference>
<dbReference type="SMART" id="SM00327">
    <property type="entry name" value="VWA"/>
    <property type="match status" value="1"/>
</dbReference>
<dbReference type="EMBL" id="JAGQHS010000252">
    <property type="protein sequence ID" value="MCA9759035.1"/>
    <property type="molecule type" value="Genomic_DNA"/>
</dbReference>
<proteinExistence type="predicted"/>
<dbReference type="InterPro" id="IPR036465">
    <property type="entry name" value="vWFA_dom_sf"/>
</dbReference>
<name>A0A956SFT7_UNCEI</name>
<sequence>KGLGIEFSEVREYVPGDDVRTIDRNVSARMQNPFVKVFHEERELSVVFLVDQSASTRFGSKDRSRAEVQAELVATLAFSAIANGDKVGCCLVTDRVEKWVPPGKGRSHVLRVVREVLFGRPAGRKTSLAEGLELIARIQKRRSIVFVVSDFLDQGYETALAVAARRHDLIPLVLIDPAERELPNVGLVEVEDLETGVRRLVDTSDRATREAHAARFHQRLEVELPDSMRRAGVQPVLLPMDGDYIQPLHRYFQRRIRRRAEGR</sequence>
<dbReference type="AlphaFoldDB" id="A0A956SFT7"/>
<dbReference type="Pfam" id="PF01882">
    <property type="entry name" value="DUF58"/>
    <property type="match status" value="1"/>
</dbReference>
<dbReference type="SUPFAM" id="SSF53300">
    <property type="entry name" value="vWA-like"/>
    <property type="match status" value="1"/>
</dbReference>
<feature type="non-terminal residue" evidence="2">
    <location>
        <position position="1"/>
    </location>
</feature>
<dbReference type="CDD" id="cd00198">
    <property type="entry name" value="vWFA"/>
    <property type="match status" value="1"/>
</dbReference>
<evidence type="ECO:0000313" key="3">
    <source>
        <dbReference type="Proteomes" id="UP000739538"/>
    </source>
</evidence>
<gene>
    <name evidence="2" type="ORF">KDA27_24800</name>
</gene>
<dbReference type="PANTHER" id="PTHR33608">
    <property type="entry name" value="BLL2464 PROTEIN"/>
    <property type="match status" value="1"/>
</dbReference>